<dbReference type="GO" id="GO:0005886">
    <property type="term" value="C:plasma membrane"/>
    <property type="evidence" value="ECO:0007669"/>
    <property type="project" value="UniProtKB-SubCell"/>
</dbReference>
<dbReference type="SMART" id="SM00387">
    <property type="entry name" value="HATPase_c"/>
    <property type="match status" value="1"/>
</dbReference>
<dbReference type="CDD" id="cd00082">
    <property type="entry name" value="HisKA"/>
    <property type="match status" value="1"/>
</dbReference>
<dbReference type="RefSeq" id="WP_113806876.1">
    <property type="nucleotide sequence ID" value="NZ_QOCW01000016.1"/>
</dbReference>
<evidence type="ECO:0000259" key="15">
    <source>
        <dbReference type="PROSITE" id="PS50109"/>
    </source>
</evidence>
<evidence type="ECO:0000256" key="1">
    <source>
        <dbReference type="ARBA" id="ARBA00000085"/>
    </source>
</evidence>
<keyword evidence="7 14" id="KW-0812">Transmembrane</keyword>
<keyword evidence="9 16" id="KW-0418">Kinase</keyword>
<evidence type="ECO:0000256" key="5">
    <source>
        <dbReference type="ARBA" id="ARBA00022553"/>
    </source>
</evidence>
<keyword evidence="11 14" id="KW-1133">Transmembrane helix</keyword>
<dbReference type="CDD" id="cd12914">
    <property type="entry name" value="PDC1_DGC_like"/>
    <property type="match status" value="1"/>
</dbReference>
<dbReference type="Gene3D" id="3.30.565.10">
    <property type="entry name" value="Histidine kinase-like ATPase, C-terminal domain"/>
    <property type="match status" value="1"/>
</dbReference>
<keyword evidence="4" id="KW-1003">Cell membrane</keyword>
<dbReference type="OrthoDB" id="9815750at2"/>
<accession>A0A366XUK9</accession>
<keyword evidence="10" id="KW-0067">ATP-binding</keyword>
<name>A0A366XUK9_9BACI</name>
<evidence type="ECO:0000313" key="17">
    <source>
        <dbReference type="Proteomes" id="UP000253314"/>
    </source>
</evidence>
<dbReference type="InterPro" id="IPR004358">
    <property type="entry name" value="Sig_transdc_His_kin-like_C"/>
</dbReference>
<protein>
    <recommendedName>
        <fullName evidence="3">histidine kinase</fullName>
        <ecNumber evidence="3">2.7.13.3</ecNumber>
    </recommendedName>
</protein>
<dbReference type="InterPro" id="IPR005467">
    <property type="entry name" value="His_kinase_dom"/>
</dbReference>
<dbReference type="CDD" id="cd00075">
    <property type="entry name" value="HATPase"/>
    <property type="match status" value="1"/>
</dbReference>
<dbReference type="Gene3D" id="1.10.287.130">
    <property type="match status" value="1"/>
</dbReference>
<dbReference type="InterPro" id="IPR036890">
    <property type="entry name" value="HATPase_C_sf"/>
</dbReference>
<organism evidence="16 17">
    <name type="scientific">Bacillus taeanensis</name>
    <dbReference type="NCBI Taxonomy" id="273032"/>
    <lineage>
        <taxon>Bacteria</taxon>
        <taxon>Bacillati</taxon>
        <taxon>Bacillota</taxon>
        <taxon>Bacilli</taxon>
        <taxon>Bacillales</taxon>
        <taxon>Bacillaceae</taxon>
        <taxon>Bacillus</taxon>
    </lineage>
</organism>
<evidence type="ECO:0000256" key="4">
    <source>
        <dbReference type="ARBA" id="ARBA00022475"/>
    </source>
</evidence>
<dbReference type="InterPro" id="IPR003661">
    <property type="entry name" value="HisK_dim/P_dom"/>
</dbReference>
<feature type="domain" description="Histidine kinase" evidence="15">
    <location>
        <begin position="296"/>
        <end position="502"/>
    </location>
</feature>
<evidence type="ECO:0000256" key="9">
    <source>
        <dbReference type="ARBA" id="ARBA00022777"/>
    </source>
</evidence>
<comment type="catalytic activity">
    <reaction evidence="1">
        <text>ATP + protein L-histidine = ADP + protein N-phospho-L-histidine.</text>
        <dbReference type="EC" id="2.7.13.3"/>
    </reaction>
</comment>
<dbReference type="PANTHER" id="PTHR43065:SF10">
    <property type="entry name" value="PEROXIDE STRESS-ACTIVATED HISTIDINE KINASE MAK3"/>
    <property type="match status" value="1"/>
</dbReference>
<dbReference type="SUPFAM" id="SSF55874">
    <property type="entry name" value="ATPase domain of HSP90 chaperone/DNA topoisomerase II/histidine kinase"/>
    <property type="match status" value="1"/>
</dbReference>
<dbReference type="GO" id="GO:0000155">
    <property type="term" value="F:phosphorelay sensor kinase activity"/>
    <property type="evidence" value="ECO:0007669"/>
    <property type="project" value="InterPro"/>
</dbReference>
<dbReference type="InterPro" id="IPR029151">
    <property type="entry name" value="Sensor-like_sf"/>
</dbReference>
<dbReference type="InterPro" id="IPR036097">
    <property type="entry name" value="HisK_dim/P_sf"/>
</dbReference>
<keyword evidence="8" id="KW-0547">Nucleotide-binding</keyword>
<evidence type="ECO:0000256" key="7">
    <source>
        <dbReference type="ARBA" id="ARBA00022692"/>
    </source>
</evidence>
<dbReference type="Pfam" id="PF02518">
    <property type="entry name" value="HATPase_c"/>
    <property type="match status" value="1"/>
</dbReference>
<evidence type="ECO:0000256" key="8">
    <source>
        <dbReference type="ARBA" id="ARBA00022741"/>
    </source>
</evidence>
<keyword evidence="5" id="KW-0597">Phosphoprotein</keyword>
<proteinExistence type="predicted"/>
<evidence type="ECO:0000313" key="16">
    <source>
        <dbReference type="EMBL" id="RBW68835.1"/>
    </source>
</evidence>
<dbReference type="PROSITE" id="PS50109">
    <property type="entry name" value="HIS_KIN"/>
    <property type="match status" value="1"/>
</dbReference>
<evidence type="ECO:0000256" key="10">
    <source>
        <dbReference type="ARBA" id="ARBA00022840"/>
    </source>
</evidence>
<keyword evidence="17" id="KW-1185">Reference proteome</keyword>
<dbReference type="Pfam" id="PF02743">
    <property type="entry name" value="dCache_1"/>
    <property type="match status" value="1"/>
</dbReference>
<dbReference type="PANTHER" id="PTHR43065">
    <property type="entry name" value="SENSOR HISTIDINE KINASE"/>
    <property type="match status" value="1"/>
</dbReference>
<evidence type="ECO:0000256" key="13">
    <source>
        <dbReference type="ARBA" id="ARBA00023136"/>
    </source>
</evidence>
<evidence type="ECO:0000256" key="3">
    <source>
        <dbReference type="ARBA" id="ARBA00012438"/>
    </source>
</evidence>
<dbReference type="EC" id="2.7.13.3" evidence="3"/>
<evidence type="ECO:0000256" key="14">
    <source>
        <dbReference type="SAM" id="Phobius"/>
    </source>
</evidence>
<comment type="caution">
    <text evidence="16">The sequence shown here is derived from an EMBL/GenBank/DDBJ whole genome shotgun (WGS) entry which is preliminary data.</text>
</comment>
<evidence type="ECO:0000256" key="11">
    <source>
        <dbReference type="ARBA" id="ARBA00022989"/>
    </source>
</evidence>
<evidence type="ECO:0000256" key="12">
    <source>
        <dbReference type="ARBA" id="ARBA00023012"/>
    </source>
</evidence>
<keyword evidence="13 14" id="KW-0472">Membrane</keyword>
<dbReference type="InterPro" id="IPR003594">
    <property type="entry name" value="HATPase_dom"/>
</dbReference>
<feature type="transmembrane region" description="Helical" evidence="14">
    <location>
        <begin position="248"/>
        <end position="271"/>
    </location>
</feature>
<comment type="subcellular location">
    <subcellularLocation>
        <location evidence="2">Cell membrane</location>
        <topology evidence="2">Multi-pass membrane protein</topology>
    </subcellularLocation>
</comment>
<reference evidence="16 17" key="1">
    <citation type="submission" date="2018-07" db="EMBL/GenBank/DDBJ databases">
        <title>Lottiidibacillus patelloidae gen. nov., sp. nov., isolated from the intestinal tract of a marine limpet and the reclassification of B. taeanensis BH030017T, B. algicola KMM 3737T and B. hwajinpoensis SW-72T as genus Lottiidibacillus.</title>
        <authorList>
            <person name="Liu R."/>
            <person name="Huang Z."/>
        </authorList>
    </citation>
    <scope>NUCLEOTIDE SEQUENCE [LARGE SCALE GENOMIC DNA]</scope>
    <source>
        <strain evidence="16 17">BH030017</strain>
    </source>
</reference>
<dbReference type="InterPro" id="IPR033479">
    <property type="entry name" value="dCache_1"/>
</dbReference>
<dbReference type="EMBL" id="QOCW01000016">
    <property type="protein sequence ID" value="RBW68835.1"/>
    <property type="molecule type" value="Genomic_DNA"/>
</dbReference>
<dbReference type="GO" id="GO:0005524">
    <property type="term" value="F:ATP binding"/>
    <property type="evidence" value="ECO:0007669"/>
    <property type="project" value="UniProtKB-KW"/>
</dbReference>
<dbReference type="Pfam" id="PF00512">
    <property type="entry name" value="HisKA"/>
    <property type="match status" value="1"/>
</dbReference>
<evidence type="ECO:0000256" key="6">
    <source>
        <dbReference type="ARBA" id="ARBA00022679"/>
    </source>
</evidence>
<dbReference type="Gene3D" id="3.30.450.20">
    <property type="entry name" value="PAS domain"/>
    <property type="match status" value="2"/>
</dbReference>
<dbReference type="PRINTS" id="PR00344">
    <property type="entry name" value="BCTRLSENSOR"/>
</dbReference>
<dbReference type="SUPFAM" id="SSF103190">
    <property type="entry name" value="Sensory domain-like"/>
    <property type="match status" value="1"/>
</dbReference>
<dbReference type="SUPFAM" id="SSF47384">
    <property type="entry name" value="Homodimeric domain of signal transducing histidine kinase"/>
    <property type="match status" value="1"/>
</dbReference>
<dbReference type="AlphaFoldDB" id="A0A366XUK9"/>
<gene>
    <name evidence="16" type="ORF">DS031_14960</name>
</gene>
<dbReference type="SMART" id="SM00388">
    <property type="entry name" value="HisKA"/>
    <property type="match status" value="1"/>
</dbReference>
<feature type="transmembrane region" description="Helical" evidence="14">
    <location>
        <begin position="15"/>
        <end position="34"/>
    </location>
</feature>
<evidence type="ECO:0000256" key="2">
    <source>
        <dbReference type="ARBA" id="ARBA00004651"/>
    </source>
</evidence>
<keyword evidence="6" id="KW-0808">Transferase</keyword>
<sequence length="505" mass="57181">MNFKWIFKSFSNKKWLIYIIMTVIPSLIISHLFAQQNIQQIENQYTNKAEQYANFHAKHIDNFIGGTIGRVEMLATLIQVQSHDLSGVEEILKRTHDKDIRFSGFYWANPDGDLLISSNEMFSPINVLDRNYFQQALKTGQTSISEAHLGRVTGRFIITIATPVVDKEQIQGVVLASLRFDKIEETINQFVTDELISVTDAAGQNLMQSKSPIVEGQSLTARTHAEKVPWIITASVIPEERNIYKKSFLQSLGITFIITNILFLLLQYFLLKYQVKLEKEQNENQKLELVGNLAASTAHEIKNPLTGIKGLITLLSEKHKDEKDQFYFEVIQGEITRINSIVSELLMLGKPTAYTLKSYNADDIIREIAPIIQSEANYKNVELNIYPSNTPLPILCVKDHLKQVILNLTKNSLESMENGGKLTIHLEKREDACIIRVKDNGSGMPQKVLDQVFHPFFTTKQDGTGLGLAVCKRIIQTYNGDISIKSKPNEGTEVEINIPLITEQN</sequence>
<keyword evidence="12" id="KW-0902">Two-component regulatory system</keyword>
<dbReference type="Proteomes" id="UP000253314">
    <property type="component" value="Unassembled WGS sequence"/>
</dbReference>